<gene>
    <name evidence="1" type="ORF">PPACK8108_LOCUS18035</name>
</gene>
<proteinExistence type="predicted"/>
<protein>
    <submittedName>
        <fullName evidence="1">Expressed protein</fullName>
    </submittedName>
</protein>
<organism evidence="1 2">
    <name type="scientific">Phakopsora pachyrhizi</name>
    <name type="common">Asian soybean rust disease fungus</name>
    <dbReference type="NCBI Taxonomy" id="170000"/>
    <lineage>
        <taxon>Eukaryota</taxon>
        <taxon>Fungi</taxon>
        <taxon>Dikarya</taxon>
        <taxon>Basidiomycota</taxon>
        <taxon>Pucciniomycotina</taxon>
        <taxon>Pucciniomycetes</taxon>
        <taxon>Pucciniales</taxon>
        <taxon>Phakopsoraceae</taxon>
        <taxon>Phakopsora</taxon>
    </lineage>
</organism>
<dbReference type="Proteomes" id="UP001153365">
    <property type="component" value="Unassembled WGS sequence"/>
</dbReference>
<sequence>MCNHFATAPPAKKQILKISKTIIGSLQKTRKRARQLLRASQSLFSNISAALKVSTISKSSVSCIASKTNHYLQSSKSPTRTAYNISEPVPCKTSFNAIRNGRNNNQIPKSIGSVFQTSINKICKRQNSFINWSSSNINLGVIGFKSLKNYKGSQKIGGNQELKINVENDLHIKVSSPFQSPNFHKKTDQNNKESAQLQLRSLSKLISIPSSSSSRRSIIKKNLKGILSFNKKPYKKIHFENQWD</sequence>
<reference evidence="1" key="1">
    <citation type="submission" date="2022-06" db="EMBL/GenBank/DDBJ databases">
        <authorList>
            <consortium name="SYNGENTA / RWTH Aachen University"/>
        </authorList>
    </citation>
    <scope>NUCLEOTIDE SEQUENCE</scope>
</reference>
<evidence type="ECO:0000313" key="1">
    <source>
        <dbReference type="EMBL" id="CAH7684067.1"/>
    </source>
</evidence>
<keyword evidence="2" id="KW-1185">Reference proteome</keyword>
<accession>A0AAV0BAH3</accession>
<name>A0AAV0BAH3_PHAPC</name>
<dbReference type="EMBL" id="CALTRL010005157">
    <property type="protein sequence ID" value="CAH7684067.1"/>
    <property type="molecule type" value="Genomic_DNA"/>
</dbReference>
<dbReference type="AlphaFoldDB" id="A0AAV0BAH3"/>
<evidence type="ECO:0000313" key="2">
    <source>
        <dbReference type="Proteomes" id="UP001153365"/>
    </source>
</evidence>
<comment type="caution">
    <text evidence="1">The sequence shown here is derived from an EMBL/GenBank/DDBJ whole genome shotgun (WGS) entry which is preliminary data.</text>
</comment>